<dbReference type="RefSeq" id="WP_092744029.1">
    <property type="nucleotide sequence ID" value="NZ_FNOV01000035.1"/>
</dbReference>
<dbReference type="Proteomes" id="UP000199249">
    <property type="component" value="Unassembled WGS sequence"/>
</dbReference>
<accession>A0A1H3PJH8</accession>
<gene>
    <name evidence="1" type="ORF">SAMN04488069_1357</name>
</gene>
<keyword evidence="2" id="KW-1185">Reference proteome</keyword>
<reference evidence="2" key="1">
    <citation type="submission" date="2016-10" db="EMBL/GenBank/DDBJ databases">
        <authorList>
            <person name="Varghese N."/>
            <person name="Submissions S."/>
        </authorList>
    </citation>
    <scope>NUCLEOTIDE SEQUENCE [LARGE SCALE GENOMIC DNA]</scope>
    <source>
        <strain evidence="2">CGMCC 1.8975</strain>
    </source>
</reference>
<proteinExistence type="predicted"/>
<dbReference type="STRING" id="651662.SAMN04488069_1357"/>
<evidence type="ECO:0000313" key="2">
    <source>
        <dbReference type="Proteomes" id="UP000199249"/>
    </source>
</evidence>
<protein>
    <submittedName>
        <fullName evidence="1">Uncharacterized protein</fullName>
    </submittedName>
</protein>
<organism evidence="1 2">
    <name type="scientific">Hymenobacter psychrophilus</name>
    <dbReference type="NCBI Taxonomy" id="651662"/>
    <lineage>
        <taxon>Bacteria</taxon>
        <taxon>Pseudomonadati</taxon>
        <taxon>Bacteroidota</taxon>
        <taxon>Cytophagia</taxon>
        <taxon>Cytophagales</taxon>
        <taxon>Hymenobacteraceae</taxon>
        <taxon>Hymenobacter</taxon>
    </lineage>
</organism>
<name>A0A1H3PJH8_9BACT</name>
<sequence>MTTEQAADHVNEWVANNPERLDYCYDKPAAFLSWKQEAAKRAAAGESLELWADEAECKAAFKAMRKDLGWTLADVAAITGHTEGSIKAMVAQGFPRHLRLAVEVWRRMK</sequence>
<dbReference type="EMBL" id="FNOV01000035">
    <property type="protein sequence ID" value="SDZ01230.1"/>
    <property type="molecule type" value="Genomic_DNA"/>
</dbReference>
<evidence type="ECO:0000313" key="1">
    <source>
        <dbReference type="EMBL" id="SDZ01230.1"/>
    </source>
</evidence>
<dbReference type="AlphaFoldDB" id="A0A1H3PJH8"/>